<proteinExistence type="predicted"/>
<dbReference type="Gene3D" id="3.30.420.10">
    <property type="entry name" value="Ribonuclease H-like superfamily/Ribonuclease H"/>
    <property type="match status" value="1"/>
</dbReference>
<comment type="caution">
    <text evidence="1">The sequence shown here is derived from an EMBL/GenBank/DDBJ whole genome shotgun (WGS) entry which is preliminary data.</text>
</comment>
<evidence type="ECO:0000313" key="1">
    <source>
        <dbReference type="EMBL" id="GMF26251.1"/>
    </source>
</evidence>
<dbReference type="AlphaFoldDB" id="A0A9W6U4Z0"/>
<dbReference type="GO" id="GO:0003676">
    <property type="term" value="F:nucleic acid binding"/>
    <property type="evidence" value="ECO:0007669"/>
    <property type="project" value="InterPro"/>
</dbReference>
<keyword evidence="2" id="KW-1185">Reference proteome</keyword>
<gene>
    <name evidence="1" type="ORF">Pfra01_000489600</name>
</gene>
<organism evidence="1 2">
    <name type="scientific">Phytophthora fragariaefolia</name>
    <dbReference type="NCBI Taxonomy" id="1490495"/>
    <lineage>
        <taxon>Eukaryota</taxon>
        <taxon>Sar</taxon>
        <taxon>Stramenopiles</taxon>
        <taxon>Oomycota</taxon>
        <taxon>Peronosporomycetes</taxon>
        <taxon>Peronosporales</taxon>
        <taxon>Peronosporaceae</taxon>
        <taxon>Phytophthora</taxon>
    </lineage>
</organism>
<dbReference type="Proteomes" id="UP001165121">
    <property type="component" value="Unassembled WGS sequence"/>
</dbReference>
<dbReference type="EMBL" id="BSXT01000391">
    <property type="protein sequence ID" value="GMF26251.1"/>
    <property type="molecule type" value="Genomic_DNA"/>
</dbReference>
<reference evidence="1" key="1">
    <citation type="submission" date="2023-04" db="EMBL/GenBank/DDBJ databases">
        <title>Phytophthora fragariaefolia NBRC 109709.</title>
        <authorList>
            <person name="Ichikawa N."/>
            <person name="Sato H."/>
            <person name="Tonouchi N."/>
        </authorList>
    </citation>
    <scope>NUCLEOTIDE SEQUENCE</scope>
    <source>
        <strain evidence="1">NBRC 109709</strain>
    </source>
</reference>
<evidence type="ECO:0000313" key="2">
    <source>
        <dbReference type="Proteomes" id="UP001165121"/>
    </source>
</evidence>
<dbReference type="InterPro" id="IPR012337">
    <property type="entry name" value="RNaseH-like_sf"/>
</dbReference>
<accession>A0A9W6U4Z0</accession>
<sequence>MAALPSLLQVRGGESSHNTRTIARYPVQCIPNTVIEMIVSIGLIYSLNVVFAFSDHFTKVDVCLKLTLLIPLVKQVLTDKGADFCNKTIERWYATKGIAHTKVGPKSSQLNLVDQALIGIDNDAQLDIVLDALMLTW</sequence>
<name>A0A9W6U4Z0_9STRA</name>
<protein>
    <submittedName>
        <fullName evidence="1">Unnamed protein product</fullName>
    </submittedName>
</protein>
<dbReference type="SUPFAM" id="SSF53098">
    <property type="entry name" value="Ribonuclease H-like"/>
    <property type="match status" value="1"/>
</dbReference>
<dbReference type="InterPro" id="IPR036397">
    <property type="entry name" value="RNaseH_sf"/>
</dbReference>